<dbReference type="NCBIfam" id="NF047595">
    <property type="entry name" value="IS66_ISRel24_TnpA"/>
    <property type="match status" value="1"/>
</dbReference>
<dbReference type="InterPro" id="IPR036388">
    <property type="entry name" value="WH-like_DNA-bd_sf"/>
</dbReference>
<dbReference type="AlphaFoldDB" id="A0A841LZ05"/>
<dbReference type="Proteomes" id="UP000555393">
    <property type="component" value="Unassembled WGS sequence"/>
</dbReference>
<name>A0A841LZ05_9HYPH</name>
<comment type="similarity">
    <text evidence="1">Belongs to the transposase 8 family.</text>
</comment>
<evidence type="ECO:0000313" key="2">
    <source>
        <dbReference type="EMBL" id="MBB6262656.1"/>
    </source>
</evidence>
<dbReference type="EMBL" id="JACIIU010000057">
    <property type="protein sequence ID" value="MBB6262656.1"/>
    <property type="molecule type" value="Genomic_DNA"/>
</dbReference>
<dbReference type="InterPro" id="IPR002514">
    <property type="entry name" value="Transposase_8"/>
</dbReference>
<gene>
    <name evidence="2" type="ORF">FHS77_003238</name>
</gene>
<evidence type="ECO:0000256" key="1">
    <source>
        <dbReference type="ARBA" id="ARBA00009964"/>
    </source>
</evidence>
<dbReference type="Pfam" id="PF01527">
    <property type="entry name" value="HTH_Tnp_1"/>
    <property type="match status" value="1"/>
</dbReference>
<dbReference type="InterPro" id="IPR010921">
    <property type="entry name" value="Trp_repressor/repl_initiator"/>
</dbReference>
<reference evidence="2 3" key="1">
    <citation type="submission" date="2020-08" db="EMBL/GenBank/DDBJ databases">
        <title>Genomic Encyclopedia of Type Strains, Phase IV (KMG-IV): sequencing the most valuable type-strain genomes for metagenomic binning, comparative biology and taxonomic classification.</title>
        <authorList>
            <person name="Goeker M."/>
        </authorList>
    </citation>
    <scope>NUCLEOTIDE SEQUENCE [LARGE SCALE GENOMIC DNA]</scope>
    <source>
        <strain evidence="2 3">DSM 22336</strain>
    </source>
</reference>
<comment type="caution">
    <text evidence="2">The sequence shown here is derived from an EMBL/GenBank/DDBJ whole genome shotgun (WGS) entry which is preliminary data.</text>
</comment>
<dbReference type="SUPFAM" id="SSF48295">
    <property type="entry name" value="TrpR-like"/>
    <property type="match status" value="1"/>
</dbReference>
<dbReference type="PANTHER" id="PTHR37936">
    <property type="entry name" value="TRANSPOSASE INSC FOR INSERTION ELEMENT IS2A-RELATED"/>
    <property type="match status" value="1"/>
</dbReference>
<dbReference type="GO" id="GO:0043565">
    <property type="term" value="F:sequence-specific DNA binding"/>
    <property type="evidence" value="ECO:0007669"/>
    <property type="project" value="InterPro"/>
</dbReference>
<accession>A0A841LZ05</accession>
<dbReference type="RefSeq" id="WP_184224857.1">
    <property type="nucleotide sequence ID" value="NZ_JACIIU010000057.1"/>
</dbReference>
<dbReference type="Gene3D" id="1.10.10.10">
    <property type="entry name" value="Winged helix-like DNA-binding domain superfamily/Winged helix DNA-binding domain"/>
    <property type="match status" value="1"/>
</dbReference>
<dbReference type="GO" id="GO:0004803">
    <property type="term" value="F:transposase activity"/>
    <property type="evidence" value="ECO:0007669"/>
    <property type="project" value="InterPro"/>
</dbReference>
<sequence length="138" mass="15471">MSSHRIDLTSKELGRRRWPLSLKEQIVLETLCAEATVSEVAQRYDLDPSQIYQWRKDLKIARQEVDGVAASPSFLPVSVCDADDGCRDLTIENKTVPLCVPHSGLVEIQIGSAHCVRVGDGFAFDTLSRVLDVLQRYR</sequence>
<evidence type="ECO:0000313" key="3">
    <source>
        <dbReference type="Proteomes" id="UP000555393"/>
    </source>
</evidence>
<proteinExistence type="inferred from homology"/>
<dbReference type="GO" id="GO:0006313">
    <property type="term" value="P:DNA transposition"/>
    <property type="evidence" value="ECO:0007669"/>
    <property type="project" value="InterPro"/>
</dbReference>
<keyword evidence="3" id="KW-1185">Reference proteome</keyword>
<organism evidence="2 3">
    <name type="scientific">Paenochrobactrum gallinarii</name>
    <dbReference type="NCBI Taxonomy" id="643673"/>
    <lineage>
        <taxon>Bacteria</taxon>
        <taxon>Pseudomonadati</taxon>
        <taxon>Pseudomonadota</taxon>
        <taxon>Alphaproteobacteria</taxon>
        <taxon>Hyphomicrobiales</taxon>
        <taxon>Brucellaceae</taxon>
        <taxon>Paenochrobactrum</taxon>
    </lineage>
</organism>
<dbReference type="PANTHER" id="PTHR37936:SF3">
    <property type="entry name" value="TRANSPOSASE INSC FOR INSERTION ELEMENT IS2A-RELATED"/>
    <property type="match status" value="1"/>
</dbReference>
<protein>
    <submittedName>
        <fullName evidence="2">Transposase</fullName>
    </submittedName>
</protein>